<organism evidence="1 2">
    <name type="scientific">Gigaspora margarita</name>
    <dbReference type="NCBI Taxonomy" id="4874"/>
    <lineage>
        <taxon>Eukaryota</taxon>
        <taxon>Fungi</taxon>
        <taxon>Fungi incertae sedis</taxon>
        <taxon>Mucoromycota</taxon>
        <taxon>Glomeromycotina</taxon>
        <taxon>Glomeromycetes</taxon>
        <taxon>Diversisporales</taxon>
        <taxon>Gigasporaceae</taxon>
        <taxon>Gigaspora</taxon>
    </lineage>
</organism>
<dbReference type="Proteomes" id="UP000789901">
    <property type="component" value="Unassembled WGS sequence"/>
</dbReference>
<keyword evidence="2" id="KW-1185">Reference proteome</keyword>
<evidence type="ECO:0000313" key="1">
    <source>
        <dbReference type="EMBL" id="CAG8823411.1"/>
    </source>
</evidence>
<gene>
    <name evidence="1" type="ORF">GMARGA_LOCUS28332</name>
</gene>
<proteinExistence type="predicted"/>
<sequence length="194" mass="22633">MENIDDTLQINEMTWAELQKHKKLMEFLNLMPLEEFNSLNFLPDPIPSIDDSNHYSSFNSLYGNEMNEDHCSSLLLNQEGQERGPNNLYTHKNINGWVECMACGKWQCLYSLNSVDKDEELQWQLAIQNFFYTCGDQIQLCYWCGAMDGLLELPTALTDRFKKVYPCCMICKESGKDHFTQFEIKTSKSKKRPL</sequence>
<dbReference type="EMBL" id="CAJVQB010036054">
    <property type="protein sequence ID" value="CAG8823411.1"/>
    <property type="molecule type" value="Genomic_DNA"/>
</dbReference>
<feature type="non-terminal residue" evidence="1">
    <location>
        <position position="194"/>
    </location>
</feature>
<evidence type="ECO:0000313" key="2">
    <source>
        <dbReference type="Proteomes" id="UP000789901"/>
    </source>
</evidence>
<protein>
    <submittedName>
        <fullName evidence="1">42514_t:CDS:1</fullName>
    </submittedName>
</protein>
<accession>A0ABN7WA66</accession>
<reference evidence="1 2" key="1">
    <citation type="submission" date="2021-06" db="EMBL/GenBank/DDBJ databases">
        <authorList>
            <person name="Kallberg Y."/>
            <person name="Tangrot J."/>
            <person name="Rosling A."/>
        </authorList>
    </citation>
    <scope>NUCLEOTIDE SEQUENCE [LARGE SCALE GENOMIC DNA]</scope>
    <source>
        <strain evidence="1 2">120-4 pot B 10/14</strain>
    </source>
</reference>
<feature type="non-terminal residue" evidence="1">
    <location>
        <position position="1"/>
    </location>
</feature>
<comment type="caution">
    <text evidence="1">The sequence shown here is derived from an EMBL/GenBank/DDBJ whole genome shotgun (WGS) entry which is preliminary data.</text>
</comment>
<name>A0ABN7WA66_GIGMA</name>